<gene>
    <name evidence="1" type="ORF">H6H03_02550</name>
</gene>
<organism evidence="1 2">
    <name type="scientific">Nostoc paludosum FACHB-159</name>
    <dbReference type="NCBI Taxonomy" id="2692908"/>
    <lineage>
        <taxon>Bacteria</taxon>
        <taxon>Bacillati</taxon>
        <taxon>Cyanobacteriota</taxon>
        <taxon>Cyanophyceae</taxon>
        <taxon>Nostocales</taxon>
        <taxon>Nostocaceae</taxon>
        <taxon>Nostoc</taxon>
    </lineage>
</organism>
<evidence type="ECO:0000313" key="2">
    <source>
        <dbReference type="Proteomes" id="UP000637383"/>
    </source>
</evidence>
<evidence type="ECO:0000313" key="1">
    <source>
        <dbReference type="EMBL" id="MBD2732795.1"/>
    </source>
</evidence>
<name>A0ABR8K3A5_9NOSO</name>
<dbReference type="RefSeq" id="WP_190953574.1">
    <property type="nucleotide sequence ID" value="NZ_JACJTU010000002.1"/>
</dbReference>
<proteinExistence type="predicted"/>
<protein>
    <submittedName>
        <fullName evidence="1">Uncharacterized protein</fullName>
    </submittedName>
</protein>
<keyword evidence="2" id="KW-1185">Reference proteome</keyword>
<comment type="caution">
    <text evidence="1">The sequence shown here is derived from an EMBL/GenBank/DDBJ whole genome shotgun (WGS) entry which is preliminary data.</text>
</comment>
<reference evidence="1 2" key="1">
    <citation type="journal article" date="2020" name="ISME J.">
        <title>Comparative genomics reveals insights into cyanobacterial evolution and habitat adaptation.</title>
        <authorList>
            <person name="Chen M.Y."/>
            <person name="Teng W.K."/>
            <person name="Zhao L."/>
            <person name="Hu C.X."/>
            <person name="Zhou Y.K."/>
            <person name="Han B.P."/>
            <person name="Song L.R."/>
            <person name="Shu W.S."/>
        </authorList>
    </citation>
    <scope>NUCLEOTIDE SEQUENCE [LARGE SCALE GENOMIC DNA]</scope>
    <source>
        <strain evidence="1 2">FACHB-159</strain>
    </source>
</reference>
<dbReference type="Proteomes" id="UP000637383">
    <property type="component" value="Unassembled WGS sequence"/>
</dbReference>
<accession>A0ABR8K3A5</accession>
<sequence length="214" mass="24272">MTSKKRPNSDKSANFNLHLPSTKAAKSVAKEAMPFPKISYSIVHAIPGRIRFRIPLIARDTEYINKIKSAMESDNRVINVRANPQAASIVVNYKVGVIPDNQMREHLVSLIQTAQDLATPKEVTTKSIVRAIFDALINLIDNTRQINQARNVIVYRRFKTDIWERILSTSRSIIKRLKSATMFFLPNKRWRLHENGKVNSQPLQLQAVGEGDAV</sequence>
<dbReference type="Pfam" id="PF19991">
    <property type="entry name" value="HMA_2"/>
    <property type="match status" value="1"/>
</dbReference>
<dbReference type="EMBL" id="JACJTU010000002">
    <property type="protein sequence ID" value="MBD2732795.1"/>
    <property type="molecule type" value="Genomic_DNA"/>
</dbReference>